<dbReference type="Pfam" id="PF01507">
    <property type="entry name" value="PAPS_reduct"/>
    <property type="match status" value="1"/>
</dbReference>
<protein>
    <submittedName>
        <fullName evidence="2">Phosphoadenosine phosphosulfate reductase family protein</fullName>
    </submittedName>
</protein>
<reference evidence="2 3" key="1">
    <citation type="submission" date="2017-04" db="EMBL/GenBank/DDBJ databases">
        <authorList>
            <person name="Afonso C.L."/>
            <person name="Miller P.J."/>
            <person name="Scott M.A."/>
            <person name="Spackman E."/>
            <person name="Goraichik I."/>
            <person name="Dimitrov K.M."/>
            <person name="Suarez D.L."/>
            <person name="Swayne D.E."/>
        </authorList>
    </citation>
    <scope>NUCLEOTIDE SEQUENCE [LARGE SCALE GENOMIC DNA]</scope>
    <source>
        <strain evidence="2 3">DSM 19625</strain>
    </source>
</reference>
<sequence length="333" mass="37840">MEQSAFFDKNGLIHYDKYIVYFSGGKDCTACVLLLLESGIPKEKIELWHHNIDGQGEKFMDWVCTPAYCQAFADAFGIDIYFSWKEGGFLREMLRKDSLTAPTSFVTPDGEIVTIGGDRGKENTRMKFPQVSADLKVRWCSAYLKIDVGACGIRNQERFRGLKVCTISGERGEESKARSEYAELEPDRADLRNGKEFQRFVDRWRPVKNWTEQQVWEIIERHKVRVHPCYYLGFSRCSCMFCIFGNADQFASAIFINPEGGEKVMGYEESFGVTIKRKISVRDLNKLGTPYPSITAELTAISMSSTYDLQIIMNDDEKWILPAGAFGEGCGPS</sequence>
<dbReference type="PANTHER" id="PTHR43196:SF2">
    <property type="entry name" value="PHOSPHOADENOSINE PHOSPHOSULFATE REDUCTASE"/>
    <property type="match status" value="1"/>
</dbReference>
<feature type="domain" description="Phosphoadenosine phosphosulphate reductase" evidence="1">
    <location>
        <begin position="160"/>
        <end position="242"/>
    </location>
</feature>
<name>A0A1W1ZX15_9SPHI</name>
<dbReference type="AlphaFoldDB" id="A0A1W1ZX15"/>
<dbReference type="InterPro" id="IPR050128">
    <property type="entry name" value="Sulfate_adenylyltrnsfr_sub2"/>
</dbReference>
<gene>
    <name evidence="2" type="ORF">SAMN04488101_101120</name>
</gene>
<dbReference type="PANTHER" id="PTHR43196">
    <property type="entry name" value="SULFATE ADENYLYLTRANSFERASE SUBUNIT 2"/>
    <property type="match status" value="1"/>
</dbReference>
<dbReference type="STRING" id="475255.SAMN04488101_101120"/>
<dbReference type="InterPro" id="IPR014729">
    <property type="entry name" value="Rossmann-like_a/b/a_fold"/>
</dbReference>
<dbReference type="InterPro" id="IPR002500">
    <property type="entry name" value="PAPS_reduct_dom"/>
</dbReference>
<evidence type="ECO:0000313" key="2">
    <source>
        <dbReference type="EMBL" id="SMC52995.1"/>
    </source>
</evidence>
<evidence type="ECO:0000313" key="3">
    <source>
        <dbReference type="Proteomes" id="UP000192678"/>
    </source>
</evidence>
<dbReference type="EMBL" id="FWYB01000001">
    <property type="protein sequence ID" value="SMC52995.1"/>
    <property type="molecule type" value="Genomic_DNA"/>
</dbReference>
<proteinExistence type="predicted"/>
<dbReference type="OrthoDB" id="9772814at2"/>
<dbReference type="SUPFAM" id="SSF52402">
    <property type="entry name" value="Adenine nucleotide alpha hydrolases-like"/>
    <property type="match status" value="1"/>
</dbReference>
<dbReference type="GO" id="GO:0003824">
    <property type="term" value="F:catalytic activity"/>
    <property type="evidence" value="ECO:0007669"/>
    <property type="project" value="InterPro"/>
</dbReference>
<dbReference type="RefSeq" id="WP_084286724.1">
    <property type="nucleotide sequence ID" value="NZ_FWYB01000001.1"/>
</dbReference>
<accession>A0A1W1ZX15</accession>
<keyword evidence="3" id="KW-1185">Reference proteome</keyword>
<dbReference type="Gene3D" id="3.40.50.620">
    <property type="entry name" value="HUPs"/>
    <property type="match status" value="1"/>
</dbReference>
<organism evidence="2 3">
    <name type="scientific">Pedobacter nyackensis</name>
    <dbReference type="NCBI Taxonomy" id="475255"/>
    <lineage>
        <taxon>Bacteria</taxon>
        <taxon>Pseudomonadati</taxon>
        <taxon>Bacteroidota</taxon>
        <taxon>Sphingobacteriia</taxon>
        <taxon>Sphingobacteriales</taxon>
        <taxon>Sphingobacteriaceae</taxon>
        <taxon>Pedobacter</taxon>
    </lineage>
</organism>
<evidence type="ECO:0000259" key="1">
    <source>
        <dbReference type="Pfam" id="PF01507"/>
    </source>
</evidence>
<dbReference type="Proteomes" id="UP000192678">
    <property type="component" value="Unassembled WGS sequence"/>
</dbReference>